<proteinExistence type="predicted"/>
<keyword evidence="1" id="KW-0472">Membrane</keyword>
<dbReference type="AlphaFoldDB" id="U2E1R8"/>
<organism evidence="2 3">
    <name type="scientific">Bacteroides pyogenes F0041</name>
    <dbReference type="NCBI Taxonomy" id="1321819"/>
    <lineage>
        <taxon>Bacteria</taxon>
        <taxon>Pseudomonadati</taxon>
        <taxon>Bacteroidota</taxon>
        <taxon>Bacteroidia</taxon>
        <taxon>Bacteroidales</taxon>
        <taxon>Bacteroidaceae</taxon>
        <taxon>Bacteroides</taxon>
    </lineage>
</organism>
<dbReference type="PATRIC" id="fig|1321819.3.peg.934"/>
<dbReference type="Proteomes" id="UP000016496">
    <property type="component" value="Unassembled WGS sequence"/>
</dbReference>
<evidence type="ECO:0000313" key="3">
    <source>
        <dbReference type="Proteomes" id="UP000016496"/>
    </source>
</evidence>
<keyword evidence="1" id="KW-1133">Transmembrane helix</keyword>
<accession>U2E1R8</accession>
<reference evidence="2 3" key="1">
    <citation type="submission" date="2013-08" db="EMBL/GenBank/DDBJ databases">
        <authorList>
            <person name="Weinstock G."/>
            <person name="Sodergren E."/>
            <person name="Wylie T."/>
            <person name="Fulton L."/>
            <person name="Fulton R."/>
            <person name="Fronick C."/>
            <person name="O'Laughlin M."/>
            <person name="Godfrey J."/>
            <person name="Miner T."/>
            <person name="Herter B."/>
            <person name="Appelbaum E."/>
            <person name="Cordes M."/>
            <person name="Lek S."/>
            <person name="Wollam A."/>
            <person name="Pepin K.H."/>
            <person name="Palsikar V.B."/>
            <person name="Mitreva M."/>
            <person name="Wilson R.K."/>
        </authorList>
    </citation>
    <scope>NUCLEOTIDE SEQUENCE [LARGE SCALE GENOMIC DNA]</scope>
    <source>
        <strain evidence="2 3">F0041</strain>
    </source>
</reference>
<gene>
    <name evidence="2" type="ORF">HMPREF1981_01011</name>
</gene>
<feature type="transmembrane region" description="Helical" evidence="1">
    <location>
        <begin position="21"/>
        <end position="38"/>
    </location>
</feature>
<protein>
    <submittedName>
        <fullName evidence="2">Uncharacterized protein</fullName>
    </submittedName>
</protein>
<sequence length="48" mass="5454">MSGSCLRKNSFATVKSSQSRMLGIGAFGFSYYHLIFISDNHIFSKYKQ</sequence>
<comment type="caution">
    <text evidence="2">The sequence shown here is derived from an EMBL/GenBank/DDBJ whole genome shotgun (WGS) entry which is preliminary data.</text>
</comment>
<evidence type="ECO:0000313" key="2">
    <source>
        <dbReference type="EMBL" id="ERI86191.1"/>
    </source>
</evidence>
<evidence type="ECO:0000256" key="1">
    <source>
        <dbReference type="SAM" id="Phobius"/>
    </source>
</evidence>
<dbReference type="HOGENOM" id="CLU_3149644_0_0_10"/>
<name>U2E1R8_9BACE</name>
<dbReference type="EMBL" id="AWSV01000057">
    <property type="protein sequence ID" value="ERI86191.1"/>
    <property type="molecule type" value="Genomic_DNA"/>
</dbReference>
<keyword evidence="1" id="KW-0812">Transmembrane</keyword>